<dbReference type="EMBL" id="LN899822">
    <property type="protein sequence ID" value="CUV64181.1"/>
    <property type="molecule type" value="Genomic_DNA"/>
</dbReference>
<evidence type="ECO:0000313" key="2">
    <source>
        <dbReference type="EMBL" id="CUV36799.1"/>
    </source>
</evidence>
<organism evidence="1">
    <name type="scientific">Ralstonia solanacearum</name>
    <name type="common">Pseudomonas solanacearum</name>
    <dbReference type="NCBI Taxonomy" id="305"/>
    <lineage>
        <taxon>Bacteria</taxon>
        <taxon>Pseudomonadati</taxon>
        <taxon>Pseudomonadota</taxon>
        <taxon>Betaproteobacteria</taxon>
        <taxon>Burkholderiales</taxon>
        <taxon>Burkholderiaceae</taxon>
        <taxon>Ralstonia</taxon>
        <taxon>Ralstonia solanacearum species complex</taxon>
    </lineage>
</organism>
<dbReference type="EMBL" id="LN899823">
    <property type="protein sequence ID" value="CUV22912.1"/>
    <property type="molecule type" value="Genomic_DNA"/>
</dbReference>
<sequence length="58" mass="6084">MLGFALRTSTIAPKAATQIAPKTMHTSPLIRTVLDVAALGGENESETALSANCAVRMR</sequence>
<protein>
    <submittedName>
        <fullName evidence="1">Uncharacterized protein</fullName>
    </submittedName>
</protein>
<dbReference type="EMBL" id="LN899826">
    <property type="protein sequence ID" value="CUV40623.1"/>
    <property type="molecule type" value="Genomic_DNA"/>
</dbReference>
<name>A0A0S4UL03_RALSL</name>
<gene>
    <name evidence="4" type="ORF">RD1301_v1_5150007</name>
    <name evidence="1" type="ORF">RUN1744_v1_280011</name>
    <name evidence="2" type="ORF">TD1301_v1_2430004</name>
    <name evidence="3" type="ORF">TF3108_v1_530004</name>
</gene>
<reference evidence="1" key="1">
    <citation type="submission" date="2015-10" db="EMBL/GenBank/DDBJ databases">
        <authorList>
            <person name="Gilbert D.G."/>
        </authorList>
    </citation>
    <scope>NUCLEOTIDE SEQUENCE</scope>
    <source>
        <strain evidence="1">Phyl III-seqv23</strain>
    </source>
</reference>
<proteinExistence type="predicted"/>
<dbReference type="AlphaFoldDB" id="A0A0S4UL03"/>
<dbReference type="EMBL" id="LN899825">
    <property type="protein sequence ID" value="CUV36799.1"/>
    <property type="molecule type" value="Genomic_DNA"/>
</dbReference>
<evidence type="ECO:0000313" key="4">
    <source>
        <dbReference type="EMBL" id="CUV64181.1"/>
    </source>
</evidence>
<evidence type="ECO:0000313" key="3">
    <source>
        <dbReference type="EMBL" id="CUV40623.1"/>
    </source>
</evidence>
<evidence type="ECO:0000313" key="1">
    <source>
        <dbReference type="EMBL" id="CUV22912.1"/>
    </source>
</evidence>
<accession>A0A0S4UL03</accession>